<evidence type="ECO:0000313" key="2">
    <source>
        <dbReference type="Proteomes" id="UP001321543"/>
    </source>
</evidence>
<sequence>MSGTAWEELLDRFENDLDSARDAAPWHPPAEPLPAELADRAREVLRRQQQRITAISAEQASVAQQLTALRRVPDAAVGVPAFLDVDS</sequence>
<organism evidence="1 2">
    <name type="scientific">Microbacterium suwonense</name>
    <dbReference type="NCBI Taxonomy" id="683047"/>
    <lineage>
        <taxon>Bacteria</taxon>
        <taxon>Bacillati</taxon>
        <taxon>Actinomycetota</taxon>
        <taxon>Actinomycetes</taxon>
        <taxon>Micrococcales</taxon>
        <taxon>Microbacteriaceae</taxon>
        <taxon>Microbacterium</taxon>
    </lineage>
</organism>
<protein>
    <submittedName>
        <fullName evidence="1">Uncharacterized protein</fullName>
    </submittedName>
</protein>
<gene>
    <name evidence="1" type="ORF">GCM10025863_17950</name>
</gene>
<evidence type="ECO:0000313" key="1">
    <source>
        <dbReference type="EMBL" id="BDZ39181.1"/>
    </source>
</evidence>
<keyword evidence="2" id="KW-1185">Reference proteome</keyword>
<dbReference type="EMBL" id="AP027728">
    <property type="protein sequence ID" value="BDZ39181.1"/>
    <property type="molecule type" value="Genomic_DNA"/>
</dbReference>
<dbReference type="Proteomes" id="UP001321543">
    <property type="component" value="Chromosome"/>
</dbReference>
<accession>A0ABM8FU32</accession>
<name>A0ABM8FU32_9MICO</name>
<dbReference type="RefSeq" id="WP_286299134.1">
    <property type="nucleotide sequence ID" value="NZ_AP027728.1"/>
</dbReference>
<reference evidence="2" key="1">
    <citation type="journal article" date="2019" name="Int. J. Syst. Evol. Microbiol.">
        <title>The Global Catalogue of Microorganisms (GCM) 10K type strain sequencing project: providing services to taxonomists for standard genome sequencing and annotation.</title>
        <authorList>
            <consortium name="The Broad Institute Genomics Platform"/>
            <consortium name="The Broad Institute Genome Sequencing Center for Infectious Disease"/>
            <person name="Wu L."/>
            <person name="Ma J."/>
        </authorList>
    </citation>
    <scope>NUCLEOTIDE SEQUENCE [LARGE SCALE GENOMIC DNA]</scope>
    <source>
        <strain evidence="2">NBRC 106310</strain>
    </source>
</reference>
<proteinExistence type="predicted"/>